<dbReference type="PROSITE" id="PS51547">
    <property type="entry name" value="C2_PI3K"/>
    <property type="match status" value="1"/>
</dbReference>
<evidence type="ECO:0000256" key="1">
    <source>
        <dbReference type="ARBA" id="ARBA00001498"/>
    </source>
</evidence>
<dbReference type="PROSITE" id="PS50290">
    <property type="entry name" value="PI3_4_KINASE_3"/>
    <property type="match status" value="1"/>
</dbReference>
<evidence type="ECO:0000256" key="3">
    <source>
        <dbReference type="ARBA" id="ARBA00010617"/>
    </source>
</evidence>
<dbReference type="PANTHER" id="PTHR10048">
    <property type="entry name" value="PHOSPHATIDYLINOSITOL KINASE"/>
    <property type="match status" value="1"/>
</dbReference>
<feature type="coiled-coil region" evidence="15">
    <location>
        <begin position="964"/>
        <end position="991"/>
    </location>
</feature>
<dbReference type="GO" id="GO:0035005">
    <property type="term" value="F:1-phosphatidylinositol-4-phosphate 3-kinase activity"/>
    <property type="evidence" value="ECO:0007669"/>
    <property type="project" value="TreeGrafter"/>
</dbReference>
<dbReference type="PROSITE" id="PS00916">
    <property type="entry name" value="PI3_4_KINASE_2"/>
    <property type="match status" value="1"/>
</dbReference>
<feature type="transmembrane region" description="Helical" evidence="17">
    <location>
        <begin position="7"/>
        <end position="26"/>
    </location>
</feature>
<dbReference type="SUPFAM" id="SSF54236">
    <property type="entry name" value="Ubiquitin-like"/>
    <property type="match status" value="1"/>
</dbReference>
<dbReference type="Gene3D" id="1.10.630.10">
    <property type="entry name" value="Cytochrome P450"/>
    <property type="match status" value="1"/>
</dbReference>
<dbReference type="InterPro" id="IPR029071">
    <property type="entry name" value="Ubiquitin-like_domsf"/>
</dbReference>
<dbReference type="SMART" id="SM00145">
    <property type="entry name" value="PI3Ka"/>
    <property type="match status" value="1"/>
</dbReference>
<keyword evidence="17" id="KW-0812">Transmembrane</keyword>
<evidence type="ECO:0000256" key="6">
    <source>
        <dbReference type="ARBA" id="ARBA00022679"/>
    </source>
</evidence>
<dbReference type="Pfam" id="PF00067">
    <property type="entry name" value="p450"/>
    <property type="match status" value="1"/>
</dbReference>
<accession>A0A0J7NVG0</accession>
<feature type="compositionally biased region" description="Low complexity" evidence="16">
    <location>
        <begin position="494"/>
        <end position="505"/>
    </location>
</feature>
<dbReference type="Gene3D" id="1.10.1070.11">
    <property type="entry name" value="Phosphatidylinositol 3-/4-kinase, catalytic domain"/>
    <property type="match status" value="1"/>
</dbReference>
<proteinExistence type="inferred from homology"/>
<evidence type="ECO:0000259" key="20">
    <source>
        <dbReference type="PROSITE" id="PS51546"/>
    </source>
</evidence>
<dbReference type="InterPro" id="IPR042236">
    <property type="entry name" value="PI3K_accessory_sf"/>
</dbReference>
<dbReference type="PRINTS" id="PR00464">
    <property type="entry name" value="EP450II"/>
</dbReference>
<dbReference type="SMART" id="SM00142">
    <property type="entry name" value="PI3K_C2"/>
    <property type="match status" value="1"/>
</dbReference>
<sequence>MFDIVTVLLDPFLLIGLLLGSLYFYLRATFDFWQCRGVPFKQPTVLVGNFGPLLLFRKSQPEGIKEMYQWFKDERFFGAFRVRSPVLILRDPDLVKSVFVKDFAYFTNRGIPINNAQDPLSGHLFNLEGCKWKGLRSKLTPAFSSGKLKRMFYLLVECCQELERLIDVSCSADRSTIEVRELAAKFIIDVIGSCAFGIQINALTDEESEFHRTAKRLSKPSYKATLWRMLRTAMPGLYRLLGVQVIDPSVTRFFKNVVSQMIDQREKSDARRHDFMDLLIELKNKGALENESGAQVCNNEDTQAAKEIELDENAIAAQAFVFFAAGYETSSNTIAFCLHELALNQEIQERTRREIHNAIEARDNKLTYDAVQEMKYLDMMSHYGGSTYNQRTAVIDHERQFQEDLERAQALSLESLALEKFRLQKLRSEFSNVEQSCFTQNNVCNTNSATSETDGSQRERSQCRSRPRPGSINSNQKNTVILAPPPPIPCRRNSTATTASQGSSSDLINFTSPVKQDNLAEYCSAPPPPPPKAPVEPNWDTHPSLLKKQSRVSRSNSSVGAYHSRDFRYHSLSPGPRSSTAPCTPGTPGISPIMSRANSVSNNVPDIAPQIPPLPTNYRPTVAPAICAPSIPAFCIDDEQLNVLKVIEKKPNSNLIDLNSFEQTEDKTNVRVSVLEAFDPLLIKTDSGSDSVQEYRDDLQSQVSGSVYDPFDPFDYMYSTNESANSDPVYAAVEKSAKSPAMSPAAPPPLPPRNSSAWNTIERRKTSLDRRQKRQTRLYENVTVIKTRSSLHDCDLKAFHKIIKSIRGEFPFNNPTTNIGYVVSPMMENLYPDGTSIKLVVHPQLANNDKDPAPSISFTCNVNCSVEHVILNVACSLEDEDTVNVEKYCLRVWGLAEYFAPNTTLAQYEYIHQCIKLEKDIELAIMSRAQIKQSIARTLQDDNCDQCLRLEDILPNEPLQPISYDTLIILLETVEKEMERVESAALQLVSTNQGSVLLPQLQPHCVVQAVKAVCALMGSIETFEITEAIDNFVNACCQFLPQSHTANIECKKPEIIHEDGDYAVVTLRKKFPDVISSHCHKIRDAVQELVETYCHAFRVDFQLNSKGEFPTNTLISSEVIDTILVRVGALHRLPTTWKHDDYIVAAQIFHGTRPVGNPVLSEPMTVSTNFYPRILFNSWLEFRGISVCQVPREARLVLVLYGRTLQPAEHESNSSAENAMQKEELGWGAIQFFDYDGVMSQGSFFLSLWPAIADKRLGPAPAPGIHPRGDTHPIVGLELPDYGGKVLFPTELRDYDVESLDFNSLDQNTQELLIDITQQDTFSRPPIDEREILWEKRHYLHDRPEALPKVLLAAHSWDWACLPDLHASLRVWSPLPPVQALQLLLPCFPDMKVREMAVGWIRELSNDELVDYLPQLLQAMKHETYEASPLTRFLLERALFSPRVAHHIYWLLTQALPGQSPQNSGEIAVEDDKAISCARYQRRLQLMLRALLAVIGDALRKSFLTQQLLVKNLHEIAENIKVTKESLRMETLKTGLQNIHCQLMEDDGTCLPLSPSKLVFGINVQTCAYFSSFTLPLKINFISCDNVINPAIFKVGDDLQQDMLTLQMVRIMDKLWLKEGLDLKIVTFACVPTGHKRGMIEMVTNAETLRKIQVEFGLTGSFKDRPIAEWLAKHNPSELEYGRAVENFTASCAGYSVATYILGICDRHNDNIMLKTSGHLFHIDFGKFLGDAQMFGNFKR</sequence>
<evidence type="ECO:0000256" key="7">
    <source>
        <dbReference type="ARBA" id="ARBA00022723"/>
    </source>
</evidence>
<comment type="cofactor">
    <cofactor evidence="2">
        <name>heme</name>
        <dbReference type="ChEBI" id="CHEBI:30413"/>
    </cofactor>
</comment>
<evidence type="ECO:0000256" key="4">
    <source>
        <dbReference type="ARBA" id="ARBA00012073"/>
    </source>
</evidence>
<dbReference type="GO" id="GO:0020037">
    <property type="term" value="F:heme binding"/>
    <property type="evidence" value="ECO:0007669"/>
    <property type="project" value="InterPro"/>
</dbReference>
<evidence type="ECO:0000256" key="2">
    <source>
        <dbReference type="ARBA" id="ARBA00001971"/>
    </source>
</evidence>
<feature type="domain" description="C2 PI3K-type" evidence="21">
    <location>
        <begin position="1119"/>
        <end position="1280"/>
    </location>
</feature>
<feature type="compositionally biased region" description="Polar residues" evidence="16">
    <location>
        <begin position="506"/>
        <end position="515"/>
    </location>
</feature>
<dbReference type="InterPro" id="IPR036396">
    <property type="entry name" value="Cyt_P450_sf"/>
</dbReference>
<dbReference type="InterPro" id="IPR001128">
    <property type="entry name" value="Cyt_P450"/>
</dbReference>
<dbReference type="GO" id="GO:0004497">
    <property type="term" value="F:monooxygenase activity"/>
    <property type="evidence" value="ECO:0007669"/>
    <property type="project" value="UniProtKB-KW"/>
</dbReference>
<evidence type="ECO:0000256" key="10">
    <source>
        <dbReference type="ARBA" id="ARBA00022840"/>
    </source>
</evidence>
<dbReference type="SUPFAM" id="SSF49562">
    <property type="entry name" value="C2 domain (Calcium/lipid-binding domain, CaLB)"/>
    <property type="match status" value="1"/>
</dbReference>
<keyword evidence="17" id="KW-1133">Transmembrane helix</keyword>
<dbReference type="GO" id="GO:0016705">
    <property type="term" value="F:oxidoreductase activity, acting on paired donors, with incorporation or reduction of molecular oxygen"/>
    <property type="evidence" value="ECO:0007669"/>
    <property type="project" value="InterPro"/>
</dbReference>
<dbReference type="GO" id="GO:0016303">
    <property type="term" value="F:1-phosphatidylinositol-3-kinase activity"/>
    <property type="evidence" value="ECO:0007669"/>
    <property type="project" value="UniProtKB-EC"/>
</dbReference>
<dbReference type="GO" id="GO:0048015">
    <property type="term" value="P:phosphatidylinositol-mediated signaling"/>
    <property type="evidence" value="ECO:0007669"/>
    <property type="project" value="TreeGrafter"/>
</dbReference>
<dbReference type="CDD" id="cd11056">
    <property type="entry name" value="CYP6-like"/>
    <property type="match status" value="1"/>
</dbReference>
<keyword evidence="7" id="KW-0479">Metal-binding</keyword>
<dbReference type="SUPFAM" id="SSF48371">
    <property type="entry name" value="ARM repeat"/>
    <property type="match status" value="1"/>
</dbReference>
<dbReference type="GO" id="GO:0005737">
    <property type="term" value="C:cytoplasm"/>
    <property type="evidence" value="ECO:0007669"/>
    <property type="project" value="TreeGrafter"/>
</dbReference>
<dbReference type="InterPro" id="IPR018936">
    <property type="entry name" value="PI3/4_kinase_CS"/>
</dbReference>
<evidence type="ECO:0000256" key="11">
    <source>
        <dbReference type="ARBA" id="ARBA00023002"/>
    </source>
</evidence>
<evidence type="ECO:0000256" key="8">
    <source>
        <dbReference type="ARBA" id="ARBA00022741"/>
    </source>
</evidence>
<dbReference type="InterPro" id="IPR000341">
    <property type="entry name" value="PI3K_Ras-bd_dom"/>
</dbReference>
<evidence type="ECO:0000256" key="5">
    <source>
        <dbReference type="ARBA" id="ARBA00022617"/>
    </source>
</evidence>
<dbReference type="PROSITE" id="PS51546">
    <property type="entry name" value="PI3K_RBD"/>
    <property type="match status" value="1"/>
</dbReference>
<dbReference type="OrthoDB" id="67688at2759"/>
<keyword evidence="17" id="KW-0472">Membrane</keyword>
<dbReference type="Gene3D" id="1.25.40.70">
    <property type="entry name" value="Phosphatidylinositol 3-kinase, accessory domain (PIK)"/>
    <property type="match status" value="1"/>
</dbReference>
<dbReference type="GO" id="GO:0005524">
    <property type="term" value="F:ATP binding"/>
    <property type="evidence" value="ECO:0007669"/>
    <property type="project" value="UniProtKB-KW"/>
</dbReference>
<keyword evidence="23" id="KW-1185">Reference proteome</keyword>
<protein>
    <recommendedName>
        <fullName evidence="4">phosphatidylinositol 3-kinase</fullName>
        <ecNumber evidence="4">2.7.1.137</ecNumber>
    </recommendedName>
</protein>
<gene>
    <name evidence="22" type="ORF">RF55_3336</name>
</gene>
<evidence type="ECO:0000256" key="9">
    <source>
        <dbReference type="ARBA" id="ARBA00022777"/>
    </source>
</evidence>
<keyword evidence="8" id="KW-0547">Nucleotide-binding</keyword>
<keyword evidence="6" id="KW-0808">Transferase</keyword>
<dbReference type="PANTHER" id="PTHR10048:SF14">
    <property type="entry name" value="LD28067P"/>
    <property type="match status" value="1"/>
</dbReference>
<feature type="compositionally biased region" description="Pro residues" evidence="16">
    <location>
        <begin position="525"/>
        <end position="534"/>
    </location>
</feature>
<comment type="catalytic activity">
    <reaction evidence="1">
        <text>a 1,2-diacyl-sn-glycero-3-phospho-(1D-myo-inositol) + ATP = a 1,2-diacyl-sn-glycero-3-phospho-(1D-myo-inositol-3-phosphate) + ADP + H(+)</text>
        <dbReference type="Rhea" id="RHEA:12709"/>
        <dbReference type="ChEBI" id="CHEBI:15378"/>
        <dbReference type="ChEBI" id="CHEBI:30616"/>
        <dbReference type="ChEBI" id="CHEBI:57880"/>
        <dbReference type="ChEBI" id="CHEBI:58088"/>
        <dbReference type="ChEBI" id="CHEBI:456216"/>
        <dbReference type="EC" id="2.7.1.137"/>
    </reaction>
</comment>
<dbReference type="GO" id="GO:0043491">
    <property type="term" value="P:phosphatidylinositol 3-kinase/protein kinase B signal transduction"/>
    <property type="evidence" value="ECO:0007669"/>
    <property type="project" value="TreeGrafter"/>
</dbReference>
<feature type="domain" description="PI3K/PI4K catalytic" evidence="18">
    <location>
        <begin position="1563"/>
        <end position="1740"/>
    </location>
</feature>
<comment type="similarity">
    <text evidence="14">Belongs to the PI3/PI4-kinase family.</text>
</comment>
<dbReference type="InterPro" id="IPR001263">
    <property type="entry name" value="PI3K_accessory_dom"/>
</dbReference>
<evidence type="ECO:0000256" key="13">
    <source>
        <dbReference type="ARBA" id="ARBA00023033"/>
    </source>
</evidence>
<dbReference type="InterPro" id="IPR000403">
    <property type="entry name" value="PI3/4_kinase_cat_dom"/>
</dbReference>
<reference evidence="22 23" key="1">
    <citation type="submission" date="2015-04" db="EMBL/GenBank/DDBJ databases">
        <title>Lasius niger genome sequencing.</title>
        <authorList>
            <person name="Konorov E.A."/>
            <person name="Nikitin M.A."/>
            <person name="Kirill M.V."/>
            <person name="Chang P."/>
        </authorList>
    </citation>
    <scope>NUCLEOTIDE SEQUENCE [LARGE SCALE GENOMIC DNA]</scope>
    <source>
        <tissue evidence="22">Whole</tissue>
    </source>
</reference>
<dbReference type="Pfam" id="PF00794">
    <property type="entry name" value="PI3K_rbd"/>
    <property type="match status" value="1"/>
</dbReference>
<dbReference type="FunFam" id="1.25.40.70:FF:000014">
    <property type="entry name" value="Phosphatidylinositol-4-phosphate 3-kinase C2 domain-containing subunit beta"/>
    <property type="match status" value="1"/>
</dbReference>
<dbReference type="Pfam" id="PF00454">
    <property type="entry name" value="PI3_PI4_kinase"/>
    <property type="match status" value="1"/>
</dbReference>
<feature type="domain" description="PI3K-RBD" evidence="20">
    <location>
        <begin position="834"/>
        <end position="927"/>
    </location>
</feature>
<evidence type="ECO:0000259" key="18">
    <source>
        <dbReference type="PROSITE" id="PS50290"/>
    </source>
</evidence>
<keyword evidence="9 22" id="KW-0418">Kinase</keyword>
<evidence type="ECO:0000256" key="16">
    <source>
        <dbReference type="SAM" id="MobiDB-lite"/>
    </source>
</evidence>
<comment type="similarity">
    <text evidence="3">Belongs to the cytochrome P450 family.</text>
</comment>
<dbReference type="Pfam" id="PF00613">
    <property type="entry name" value="PI3Ka"/>
    <property type="match status" value="1"/>
</dbReference>
<dbReference type="InterPro" id="IPR002402">
    <property type="entry name" value="Cyt_P450_E_grp-II"/>
</dbReference>
<evidence type="ECO:0000259" key="19">
    <source>
        <dbReference type="PROSITE" id="PS51545"/>
    </source>
</evidence>
<evidence type="ECO:0000313" key="22">
    <source>
        <dbReference type="EMBL" id="KMQ96380.1"/>
    </source>
</evidence>
<dbReference type="InterPro" id="IPR015433">
    <property type="entry name" value="PI3/4_kinase"/>
</dbReference>
<evidence type="ECO:0000256" key="14">
    <source>
        <dbReference type="PROSITE-ProRule" id="PRU00880"/>
    </source>
</evidence>
<keyword evidence="15" id="KW-0175">Coiled coil</keyword>
<dbReference type="PROSITE" id="PS51545">
    <property type="entry name" value="PIK_HELICAL"/>
    <property type="match status" value="1"/>
</dbReference>
<dbReference type="Pfam" id="PF00792">
    <property type="entry name" value="PI3K_C2"/>
    <property type="match status" value="1"/>
</dbReference>
<dbReference type="GO" id="GO:0005942">
    <property type="term" value="C:phosphatidylinositol 3-kinase complex"/>
    <property type="evidence" value="ECO:0007669"/>
    <property type="project" value="TreeGrafter"/>
</dbReference>
<feature type="domain" description="PIK helical" evidence="19">
    <location>
        <begin position="1299"/>
        <end position="1475"/>
    </location>
</feature>
<dbReference type="InterPro" id="IPR036940">
    <property type="entry name" value="PI3/4_kinase_cat_sf"/>
</dbReference>
<dbReference type="Gene3D" id="3.30.1010.10">
    <property type="entry name" value="Phosphatidylinositol 3-kinase Catalytic Subunit, Chain A, domain 4"/>
    <property type="match status" value="1"/>
</dbReference>
<keyword evidence="5" id="KW-0349">Heme</keyword>
<evidence type="ECO:0000259" key="21">
    <source>
        <dbReference type="PROSITE" id="PS51547"/>
    </source>
</evidence>
<dbReference type="PaxDb" id="67767-A0A0J7NVG0"/>
<dbReference type="Gene3D" id="2.60.40.150">
    <property type="entry name" value="C2 domain"/>
    <property type="match status" value="1"/>
</dbReference>
<evidence type="ECO:0000256" key="15">
    <source>
        <dbReference type="SAM" id="Coils"/>
    </source>
</evidence>
<feature type="compositionally biased region" description="Polar residues" evidence="16">
    <location>
        <begin position="443"/>
        <end position="454"/>
    </location>
</feature>
<dbReference type="GO" id="GO:0016477">
    <property type="term" value="P:cell migration"/>
    <property type="evidence" value="ECO:0007669"/>
    <property type="project" value="TreeGrafter"/>
</dbReference>
<keyword evidence="10" id="KW-0067">ATP-binding</keyword>
<keyword evidence="11" id="KW-0560">Oxidoreductase</keyword>
<dbReference type="GO" id="GO:0005506">
    <property type="term" value="F:iron ion binding"/>
    <property type="evidence" value="ECO:0007669"/>
    <property type="project" value="InterPro"/>
</dbReference>
<evidence type="ECO:0000313" key="23">
    <source>
        <dbReference type="Proteomes" id="UP000036403"/>
    </source>
</evidence>
<dbReference type="InterPro" id="IPR011009">
    <property type="entry name" value="Kinase-like_dom_sf"/>
</dbReference>
<dbReference type="InterPro" id="IPR002420">
    <property type="entry name" value="PI3K-type_C2_dom"/>
</dbReference>
<dbReference type="SUPFAM" id="SSF56112">
    <property type="entry name" value="Protein kinase-like (PK-like)"/>
    <property type="match status" value="1"/>
</dbReference>
<keyword evidence="13" id="KW-0503">Monooxygenase</keyword>
<dbReference type="EC" id="2.7.1.137" evidence="4"/>
<dbReference type="InterPro" id="IPR035892">
    <property type="entry name" value="C2_domain_sf"/>
</dbReference>
<dbReference type="InterPro" id="IPR016024">
    <property type="entry name" value="ARM-type_fold"/>
</dbReference>
<dbReference type="Proteomes" id="UP000036403">
    <property type="component" value="Unassembled WGS sequence"/>
</dbReference>
<dbReference type="GO" id="GO:0005886">
    <property type="term" value="C:plasma membrane"/>
    <property type="evidence" value="ECO:0007669"/>
    <property type="project" value="TreeGrafter"/>
</dbReference>
<dbReference type="SUPFAM" id="SSF48264">
    <property type="entry name" value="Cytochrome P450"/>
    <property type="match status" value="1"/>
</dbReference>
<dbReference type="SMART" id="SM00144">
    <property type="entry name" value="PI3K_rbd"/>
    <property type="match status" value="1"/>
</dbReference>
<keyword evidence="12" id="KW-0408">Iron</keyword>
<evidence type="ECO:0000256" key="17">
    <source>
        <dbReference type="SAM" id="Phobius"/>
    </source>
</evidence>
<dbReference type="EMBL" id="LBMM01001404">
    <property type="protein sequence ID" value="KMQ96380.1"/>
    <property type="molecule type" value="Genomic_DNA"/>
</dbReference>
<dbReference type="Gene3D" id="3.10.20.90">
    <property type="entry name" value="Phosphatidylinositol 3-kinase Catalytic Subunit, Chain A, domain 1"/>
    <property type="match status" value="1"/>
</dbReference>
<dbReference type="FunFam" id="3.30.1010.10:FF:000001">
    <property type="entry name" value="Phosphatidylinositol 4-phosphate 3-kinase C2 domain-containing subunit beta"/>
    <property type="match status" value="1"/>
</dbReference>
<comment type="caution">
    <text evidence="22">The sequence shown here is derived from an EMBL/GenBank/DDBJ whole genome shotgun (WGS) entry which is preliminary data.</text>
</comment>
<name>A0A0J7NVG0_LASNI</name>
<organism evidence="22 23">
    <name type="scientific">Lasius niger</name>
    <name type="common">Black garden ant</name>
    <dbReference type="NCBI Taxonomy" id="67767"/>
    <lineage>
        <taxon>Eukaryota</taxon>
        <taxon>Metazoa</taxon>
        <taxon>Ecdysozoa</taxon>
        <taxon>Arthropoda</taxon>
        <taxon>Hexapoda</taxon>
        <taxon>Insecta</taxon>
        <taxon>Pterygota</taxon>
        <taxon>Neoptera</taxon>
        <taxon>Endopterygota</taxon>
        <taxon>Hymenoptera</taxon>
        <taxon>Apocrita</taxon>
        <taxon>Aculeata</taxon>
        <taxon>Formicoidea</taxon>
        <taxon>Formicidae</taxon>
        <taxon>Formicinae</taxon>
        <taxon>Lasius</taxon>
        <taxon>Lasius</taxon>
    </lineage>
</organism>
<evidence type="ECO:0000256" key="12">
    <source>
        <dbReference type="ARBA" id="ARBA00023004"/>
    </source>
</evidence>
<dbReference type="SMART" id="SM00146">
    <property type="entry name" value="PI3Kc"/>
    <property type="match status" value="1"/>
</dbReference>
<dbReference type="CDD" id="cd04012">
    <property type="entry name" value="C2A_PI3K_class_II"/>
    <property type="match status" value="1"/>
</dbReference>
<dbReference type="STRING" id="67767.A0A0J7NVG0"/>
<feature type="region of interest" description="Disordered" evidence="16">
    <location>
        <begin position="443"/>
        <end position="598"/>
    </location>
</feature>